<evidence type="ECO:0000256" key="2">
    <source>
        <dbReference type="ARBA" id="ARBA00009127"/>
    </source>
</evidence>
<proteinExistence type="inferred from homology"/>
<evidence type="ECO:0000313" key="7">
    <source>
        <dbReference type="Proteomes" id="UP000504634"/>
    </source>
</evidence>
<keyword evidence="5" id="KW-0325">Glycoprotein</keyword>
<comment type="subcellular location">
    <subcellularLocation>
        <location evidence="1">Secreted</location>
    </subcellularLocation>
</comment>
<dbReference type="GO" id="GO:0005576">
    <property type="term" value="C:extracellular region"/>
    <property type="evidence" value="ECO:0007669"/>
    <property type="project" value="UniProtKB-SubCell"/>
</dbReference>
<dbReference type="OrthoDB" id="8184345at2759"/>
<reference evidence="8" key="1">
    <citation type="submission" date="2025-08" db="UniProtKB">
        <authorList>
            <consortium name="RefSeq"/>
        </authorList>
    </citation>
    <scope>IDENTIFICATION</scope>
    <source>
        <strain evidence="8">11010-0011.00</strain>
        <tissue evidence="8">Whole body</tissue>
    </source>
</reference>
<feature type="signal peptide" evidence="6">
    <location>
        <begin position="1"/>
        <end position="22"/>
    </location>
</feature>
<dbReference type="AlphaFoldDB" id="A0A6J2UIJ4"/>
<evidence type="ECO:0000256" key="5">
    <source>
        <dbReference type="ARBA" id="ARBA00023180"/>
    </source>
</evidence>
<dbReference type="InterPro" id="IPR011042">
    <property type="entry name" value="6-blade_b-propeller_TolB-like"/>
</dbReference>
<protein>
    <submittedName>
        <fullName evidence="8">Major royal jelly protein 3-like</fullName>
    </submittedName>
</protein>
<evidence type="ECO:0000256" key="6">
    <source>
        <dbReference type="SAM" id="SignalP"/>
    </source>
</evidence>
<gene>
    <name evidence="8" type="primary">LOC115634433</name>
</gene>
<keyword evidence="4 6" id="KW-0732">Signal</keyword>
<evidence type="ECO:0000313" key="8">
    <source>
        <dbReference type="RefSeq" id="XP_030388000.1"/>
    </source>
</evidence>
<keyword evidence="7" id="KW-1185">Reference proteome</keyword>
<dbReference type="Pfam" id="PF03022">
    <property type="entry name" value="MRJP"/>
    <property type="match status" value="1"/>
</dbReference>
<name>A0A6J2UIJ4_DROLE</name>
<dbReference type="PANTHER" id="PTHR10009:SF7">
    <property type="entry name" value="GH10609P-RELATED"/>
    <property type="match status" value="1"/>
</dbReference>
<dbReference type="Gene3D" id="2.120.10.30">
    <property type="entry name" value="TolB, C-terminal domain"/>
    <property type="match status" value="1"/>
</dbReference>
<keyword evidence="3" id="KW-0964">Secreted</keyword>
<dbReference type="GeneID" id="115634433"/>
<organism evidence="7 8">
    <name type="scientific">Drosophila lebanonensis</name>
    <name type="common">Fruit fly</name>
    <name type="synonym">Scaptodrosophila lebanonensis</name>
    <dbReference type="NCBI Taxonomy" id="7225"/>
    <lineage>
        <taxon>Eukaryota</taxon>
        <taxon>Metazoa</taxon>
        <taxon>Ecdysozoa</taxon>
        <taxon>Arthropoda</taxon>
        <taxon>Hexapoda</taxon>
        <taxon>Insecta</taxon>
        <taxon>Pterygota</taxon>
        <taxon>Neoptera</taxon>
        <taxon>Endopterygota</taxon>
        <taxon>Diptera</taxon>
        <taxon>Brachycera</taxon>
        <taxon>Muscomorpha</taxon>
        <taxon>Ephydroidea</taxon>
        <taxon>Drosophilidae</taxon>
        <taxon>Scaptodrosophila</taxon>
    </lineage>
</organism>
<evidence type="ECO:0000256" key="1">
    <source>
        <dbReference type="ARBA" id="ARBA00004613"/>
    </source>
</evidence>
<dbReference type="FunFam" id="2.120.10.30:FF:000045">
    <property type="entry name" value="Blast:Protein yellow"/>
    <property type="match status" value="1"/>
</dbReference>
<dbReference type="InterPro" id="IPR017996">
    <property type="entry name" value="MRJP/yellow-related"/>
</dbReference>
<comment type="similarity">
    <text evidence="2">Belongs to the major royal jelly protein family.</text>
</comment>
<dbReference type="PANTHER" id="PTHR10009">
    <property type="entry name" value="PROTEIN YELLOW-RELATED"/>
    <property type="match status" value="1"/>
</dbReference>
<evidence type="ECO:0000256" key="4">
    <source>
        <dbReference type="ARBA" id="ARBA00022729"/>
    </source>
</evidence>
<evidence type="ECO:0000256" key="3">
    <source>
        <dbReference type="ARBA" id="ARBA00022525"/>
    </source>
</evidence>
<feature type="chain" id="PRO_5027020186" evidence="6">
    <location>
        <begin position="23"/>
        <end position="436"/>
    </location>
</feature>
<sequence>MMAFWPQYRLFALLLVIHTGSQIYTHASHSSNRIRSIQTVTQWNQLEYAFPTAQDVINALTTGELLPDNGTPIDVQPQYLPNGLVRIFTSIPRFLGGIPFTLATVSSKFGDNGPLLQPYPSLDWHNKNGENCDQITSAFRVTINECNQMWVLDSGVIGRDQVCPPQLLLFNLGDDRLLHRFRFPNTTYVPGGSLLIAPSLLVRDPPPHGQCEHTMIYIADVSNHGLVIYDQYEDVAWRAEHRFMYPDPDYGLHTIAGESFTLMDGIFTVNNDKRNLYFHPLASRSEYSVPLSVLNNASHWVGSVDAMQDQFVQIGKRNSECTASAMDSRYNLYCVTLNPVELIVWNVNTRYNPRNFAVLPANPKDLQFVSGMKVVRNAEGHEELWLFSNRFQKVAAGTLTAEEVNFRILRRQLDDVQSGAFFPHYDIDYDDYGNRL</sequence>
<accession>A0A6J2UIJ4</accession>
<dbReference type="Proteomes" id="UP000504634">
    <property type="component" value="Unplaced"/>
</dbReference>
<dbReference type="RefSeq" id="XP_030388000.1">
    <property type="nucleotide sequence ID" value="XM_030532140.1"/>
</dbReference>